<keyword evidence="1" id="KW-1133">Transmembrane helix</keyword>
<dbReference type="AlphaFoldDB" id="A0A2P6RXM4"/>
<feature type="transmembrane region" description="Helical" evidence="1">
    <location>
        <begin position="46"/>
        <end position="63"/>
    </location>
</feature>
<dbReference type="Proteomes" id="UP000238479">
    <property type="component" value="Chromosome 2"/>
</dbReference>
<accession>A0A2P6RXM4</accession>
<evidence type="ECO:0000313" key="2">
    <source>
        <dbReference type="EMBL" id="PRQ51183.1"/>
    </source>
</evidence>
<keyword evidence="1" id="KW-0812">Transmembrane</keyword>
<keyword evidence="3" id="KW-1185">Reference proteome</keyword>
<keyword evidence="1" id="KW-0472">Membrane</keyword>
<protein>
    <submittedName>
        <fullName evidence="2">Uncharacterized protein</fullName>
    </submittedName>
</protein>
<comment type="caution">
    <text evidence="2">The sequence shown here is derived from an EMBL/GenBank/DDBJ whole genome shotgun (WGS) entry which is preliminary data.</text>
</comment>
<dbReference type="Gramene" id="PRQ51183">
    <property type="protein sequence ID" value="PRQ51183"/>
    <property type="gene ID" value="RchiOBHm_Chr2g0141571"/>
</dbReference>
<reference evidence="2 3" key="1">
    <citation type="journal article" date="2018" name="Nat. Genet.">
        <title>The Rosa genome provides new insights in the design of modern roses.</title>
        <authorList>
            <person name="Bendahmane M."/>
        </authorList>
    </citation>
    <scope>NUCLEOTIDE SEQUENCE [LARGE SCALE GENOMIC DNA]</scope>
    <source>
        <strain evidence="3">cv. Old Blush</strain>
    </source>
</reference>
<name>A0A2P6RXM4_ROSCH</name>
<evidence type="ECO:0000256" key="1">
    <source>
        <dbReference type="SAM" id="Phobius"/>
    </source>
</evidence>
<proteinExistence type="predicted"/>
<organism evidence="2 3">
    <name type="scientific">Rosa chinensis</name>
    <name type="common">China rose</name>
    <dbReference type="NCBI Taxonomy" id="74649"/>
    <lineage>
        <taxon>Eukaryota</taxon>
        <taxon>Viridiplantae</taxon>
        <taxon>Streptophyta</taxon>
        <taxon>Embryophyta</taxon>
        <taxon>Tracheophyta</taxon>
        <taxon>Spermatophyta</taxon>
        <taxon>Magnoliopsida</taxon>
        <taxon>eudicotyledons</taxon>
        <taxon>Gunneridae</taxon>
        <taxon>Pentapetalae</taxon>
        <taxon>rosids</taxon>
        <taxon>fabids</taxon>
        <taxon>Rosales</taxon>
        <taxon>Rosaceae</taxon>
        <taxon>Rosoideae</taxon>
        <taxon>Rosoideae incertae sedis</taxon>
        <taxon>Rosa</taxon>
    </lineage>
</organism>
<evidence type="ECO:0000313" key="3">
    <source>
        <dbReference type="Proteomes" id="UP000238479"/>
    </source>
</evidence>
<sequence length="105" mass="12083">MLSHILFLSSINTSFHDGIEIGIFLRAKTPIYDCISFPAFPMGCPFWLNYTVILFPIIFRLTMRHIVTQPRLSNLSPALLTIVEDLLRRFNDNFDAVFFLSLCSP</sequence>
<gene>
    <name evidence="2" type="ORF">RchiOBHm_Chr2g0141571</name>
</gene>
<dbReference type="EMBL" id="PDCK01000040">
    <property type="protein sequence ID" value="PRQ51183.1"/>
    <property type="molecule type" value="Genomic_DNA"/>
</dbReference>